<evidence type="ECO:0000313" key="10">
    <source>
        <dbReference type="RefSeq" id="XP_022134589.1"/>
    </source>
</evidence>
<dbReference type="PANTHER" id="PTHR47997">
    <property type="entry name" value="MYB DOMAIN PROTEIN 55"/>
    <property type="match status" value="1"/>
</dbReference>
<evidence type="ECO:0000259" key="8">
    <source>
        <dbReference type="PROSITE" id="PS51294"/>
    </source>
</evidence>
<sequence>MGRNSCCLKPKLRKGLWSPEEDEKLFNYITTFGVGCWSSVPKLAGLERCGKSCRLRWINYLRPDLKRGMFSQQEEDLIISLHQVLGNRWAQIAAQLPGRTDNEIKNFWNSSLKKKLMKQGIDPATHKPLEENMEAMNDHKKSYTEKQRVKVAHHLQGDISNITISSEASFLTDSNHYYKQTEDSAQHFVNKIEFDSVSYMGGEYNNSQFAATQYQPNTTRSCDHNYFYSNSSFGLPSYSSSEHGNMSRTDFSENSASGLSSFFINEVKESSSNSSVVSNYSGYHVNNPGENNGGFSWEGENKLENLFQFQTNEVKNLEFKGSSGEETKIIQTQNNSASFGSYPLMSMSENVTGGSFGVFHHI</sequence>
<dbReference type="OrthoDB" id="2143914at2759"/>
<name>A0A6J1BZ59_MOMCH</name>
<dbReference type="RefSeq" id="XP_022134589.1">
    <property type="nucleotide sequence ID" value="XM_022278897.1"/>
</dbReference>
<dbReference type="Proteomes" id="UP000504603">
    <property type="component" value="Unplaced"/>
</dbReference>
<proteinExistence type="predicted"/>
<dbReference type="KEGG" id="mcha:111006818"/>
<organism evidence="9 10">
    <name type="scientific">Momordica charantia</name>
    <name type="common">Bitter gourd</name>
    <name type="synonym">Balsam pear</name>
    <dbReference type="NCBI Taxonomy" id="3673"/>
    <lineage>
        <taxon>Eukaryota</taxon>
        <taxon>Viridiplantae</taxon>
        <taxon>Streptophyta</taxon>
        <taxon>Embryophyta</taxon>
        <taxon>Tracheophyta</taxon>
        <taxon>Spermatophyta</taxon>
        <taxon>Magnoliopsida</taxon>
        <taxon>eudicotyledons</taxon>
        <taxon>Gunneridae</taxon>
        <taxon>Pentapetalae</taxon>
        <taxon>rosids</taxon>
        <taxon>fabids</taxon>
        <taxon>Cucurbitales</taxon>
        <taxon>Cucurbitaceae</taxon>
        <taxon>Momordiceae</taxon>
        <taxon>Momordica</taxon>
    </lineage>
</organism>
<evidence type="ECO:0000313" key="9">
    <source>
        <dbReference type="Proteomes" id="UP000504603"/>
    </source>
</evidence>
<dbReference type="FunFam" id="1.10.10.60:FF:000268">
    <property type="entry name" value="Transcription factor MYB86"/>
    <property type="match status" value="1"/>
</dbReference>
<evidence type="ECO:0000259" key="7">
    <source>
        <dbReference type="PROSITE" id="PS50090"/>
    </source>
</evidence>
<evidence type="ECO:0000256" key="5">
    <source>
        <dbReference type="ARBA" id="ARBA00023163"/>
    </source>
</evidence>
<dbReference type="GeneID" id="111006818"/>
<keyword evidence="3" id="KW-0805">Transcription regulation</keyword>
<evidence type="ECO:0000256" key="4">
    <source>
        <dbReference type="ARBA" id="ARBA00023125"/>
    </source>
</evidence>
<comment type="subcellular location">
    <subcellularLocation>
        <location evidence="1">Nucleus</location>
    </subcellularLocation>
</comment>
<dbReference type="InterPro" id="IPR051953">
    <property type="entry name" value="Plant_SW-associated_TFs"/>
</dbReference>
<dbReference type="Gene3D" id="1.10.10.60">
    <property type="entry name" value="Homeodomain-like"/>
    <property type="match status" value="2"/>
</dbReference>
<accession>A0A6J1BZ59</accession>
<dbReference type="PROSITE" id="PS50090">
    <property type="entry name" value="MYB_LIKE"/>
    <property type="match status" value="2"/>
</dbReference>
<dbReference type="SMART" id="SM00717">
    <property type="entry name" value="SANT"/>
    <property type="match status" value="2"/>
</dbReference>
<keyword evidence="5" id="KW-0804">Transcription</keyword>
<dbReference type="Pfam" id="PF00249">
    <property type="entry name" value="Myb_DNA-binding"/>
    <property type="match status" value="2"/>
</dbReference>
<evidence type="ECO:0000256" key="1">
    <source>
        <dbReference type="ARBA" id="ARBA00004123"/>
    </source>
</evidence>
<keyword evidence="4" id="KW-0238">DNA-binding</keyword>
<feature type="domain" description="Myb-like" evidence="7">
    <location>
        <begin position="9"/>
        <end position="61"/>
    </location>
</feature>
<dbReference type="InterPro" id="IPR009057">
    <property type="entry name" value="Homeodomain-like_sf"/>
</dbReference>
<dbReference type="GO" id="GO:0005634">
    <property type="term" value="C:nucleus"/>
    <property type="evidence" value="ECO:0007669"/>
    <property type="project" value="UniProtKB-SubCell"/>
</dbReference>
<reference evidence="10" key="1">
    <citation type="submission" date="2025-08" db="UniProtKB">
        <authorList>
            <consortium name="RefSeq"/>
        </authorList>
    </citation>
    <scope>IDENTIFICATION</scope>
    <source>
        <strain evidence="10">OHB3-1</strain>
    </source>
</reference>
<keyword evidence="9" id="KW-1185">Reference proteome</keyword>
<dbReference type="CDD" id="cd00167">
    <property type="entry name" value="SANT"/>
    <property type="match status" value="2"/>
</dbReference>
<evidence type="ECO:0000256" key="6">
    <source>
        <dbReference type="ARBA" id="ARBA00023242"/>
    </source>
</evidence>
<dbReference type="PANTHER" id="PTHR47997:SF34">
    <property type="entry name" value="TRANSCRIPTION FACTOR MYB86-LIKE"/>
    <property type="match status" value="1"/>
</dbReference>
<feature type="domain" description="HTH myb-type" evidence="8">
    <location>
        <begin position="9"/>
        <end position="65"/>
    </location>
</feature>
<keyword evidence="2" id="KW-0677">Repeat</keyword>
<gene>
    <name evidence="10" type="primary">LOC111006818</name>
</gene>
<dbReference type="AlphaFoldDB" id="A0A6J1BZ59"/>
<keyword evidence="6" id="KW-0539">Nucleus</keyword>
<feature type="domain" description="Myb-like" evidence="7">
    <location>
        <begin position="62"/>
        <end position="112"/>
    </location>
</feature>
<evidence type="ECO:0000256" key="2">
    <source>
        <dbReference type="ARBA" id="ARBA00022737"/>
    </source>
</evidence>
<feature type="domain" description="HTH myb-type" evidence="8">
    <location>
        <begin position="66"/>
        <end position="116"/>
    </location>
</feature>
<dbReference type="PROSITE" id="PS51294">
    <property type="entry name" value="HTH_MYB"/>
    <property type="match status" value="2"/>
</dbReference>
<dbReference type="GO" id="GO:0003677">
    <property type="term" value="F:DNA binding"/>
    <property type="evidence" value="ECO:0007669"/>
    <property type="project" value="UniProtKB-KW"/>
</dbReference>
<protein>
    <submittedName>
        <fullName evidence="10">Protein ODORANT1-like</fullName>
    </submittedName>
</protein>
<dbReference type="InterPro" id="IPR017930">
    <property type="entry name" value="Myb_dom"/>
</dbReference>
<evidence type="ECO:0000256" key="3">
    <source>
        <dbReference type="ARBA" id="ARBA00023015"/>
    </source>
</evidence>
<dbReference type="SUPFAM" id="SSF46689">
    <property type="entry name" value="Homeodomain-like"/>
    <property type="match status" value="1"/>
</dbReference>
<dbReference type="FunFam" id="1.10.10.60:FF:000158">
    <property type="entry name" value="MYB transcription factor"/>
    <property type="match status" value="1"/>
</dbReference>
<dbReference type="InterPro" id="IPR001005">
    <property type="entry name" value="SANT/Myb"/>
</dbReference>